<gene>
    <name evidence="1" type="ordered locus">MTR_3g079380</name>
</gene>
<evidence type="ECO:0000313" key="2">
    <source>
        <dbReference type="EnsemblPlants" id="AES71570"/>
    </source>
</evidence>
<dbReference type="EnsemblPlants" id="AES71570">
    <property type="protein sequence ID" value="AES71570"/>
    <property type="gene ID" value="MTR_3g079380"/>
</dbReference>
<dbReference type="PaxDb" id="3880-AES71570"/>
<dbReference type="AlphaFoldDB" id="G7J626"/>
<reference evidence="1 3" key="2">
    <citation type="journal article" date="2014" name="BMC Genomics">
        <title>An improved genome release (version Mt4.0) for the model legume Medicago truncatula.</title>
        <authorList>
            <person name="Tang H."/>
            <person name="Krishnakumar V."/>
            <person name="Bidwell S."/>
            <person name="Rosen B."/>
            <person name="Chan A."/>
            <person name="Zhou S."/>
            <person name="Gentzbittel L."/>
            <person name="Childs K.L."/>
            <person name="Yandell M."/>
            <person name="Gundlach H."/>
            <person name="Mayer K.F."/>
            <person name="Schwartz D.C."/>
            <person name="Town C.D."/>
        </authorList>
    </citation>
    <scope>GENOME REANNOTATION</scope>
    <source>
        <strain evidence="2 3">cv. Jemalong A17</strain>
    </source>
</reference>
<sequence length="98" mass="10579">MGGGLVGDNIGLNEEVIKKACSLSFKAHNSTNEPYITKVFRTTSNLTISRYKLSCKLQVSSCLGAATQPPCGSGICCGLVFLDFRAQMVERSLSMREV</sequence>
<organism evidence="1 3">
    <name type="scientific">Medicago truncatula</name>
    <name type="common">Barrel medic</name>
    <name type="synonym">Medicago tribuloides</name>
    <dbReference type="NCBI Taxonomy" id="3880"/>
    <lineage>
        <taxon>Eukaryota</taxon>
        <taxon>Viridiplantae</taxon>
        <taxon>Streptophyta</taxon>
        <taxon>Embryophyta</taxon>
        <taxon>Tracheophyta</taxon>
        <taxon>Spermatophyta</taxon>
        <taxon>Magnoliopsida</taxon>
        <taxon>eudicotyledons</taxon>
        <taxon>Gunneridae</taxon>
        <taxon>Pentapetalae</taxon>
        <taxon>rosids</taxon>
        <taxon>fabids</taxon>
        <taxon>Fabales</taxon>
        <taxon>Fabaceae</taxon>
        <taxon>Papilionoideae</taxon>
        <taxon>50 kb inversion clade</taxon>
        <taxon>NPAAA clade</taxon>
        <taxon>Hologalegina</taxon>
        <taxon>IRL clade</taxon>
        <taxon>Trifolieae</taxon>
        <taxon>Medicago</taxon>
    </lineage>
</organism>
<proteinExistence type="predicted"/>
<dbReference type="Proteomes" id="UP000002051">
    <property type="component" value="Chromosome 3"/>
</dbReference>
<accession>G7J626</accession>
<reference evidence="2" key="3">
    <citation type="submission" date="2015-04" db="UniProtKB">
        <authorList>
            <consortium name="EnsemblPlants"/>
        </authorList>
    </citation>
    <scope>IDENTIFICATION</scope>
    <source>
        <strain evidence="2">cv. Jemalong A17</strain>
    </source>
</reference>
<dbReference type="HOGENOM" id="CLU_2336820_0_0_1"/>
<reference evidence="1 3" key="1">
    <citation type="journal article" date="2011" name="Nature">
        <title>The Medicago genome provides insight into the evolution of rhizobial symbioses.</title>
        <authorList>
            <person name="Young N.D."/>
            <person name="Debelle F."/>
            <person name="Oldroyd G.E."/>
            <person name="Geurts R."/>
            <person name="Cannon S.B."/>
            <person name="Udvardi M.K."/>
            <person name="Benedito V.A."/>
            <person name="Mayer K.F."/>
            <person name="Gouzy J."/>
            <person name="Schoof H."/>
            <person name="Van de Peer Y."/>
            <person name="Proost S."/>
            <person name="Cook D.R."/>
            <person name="Meyers B.C."/>
            <person name="Spannagl M."/>
            <person name="Cheung F."/>
            <person name="De Mita S."/>
            <person name="Krishnakumar V."/>
            <person name="Gundlach H."/>
            <person name="Zhou S."/>
            <person name="Mudge J."/>
            <person name="Bharti A.K."/>
            <person name="Murray J.D."/>
            <person name="Naoumkina M.A."/>
            <person name="Rosen B."/>
            <person name="Silverstein K.A."/>
            <person name="Tang H."/>
            <person name="Rombauts S."/>
            <person name="Zhao P.X."/>
            <person name="Zhou P."/>
            <person name="Barbe V."/>
            <person name="Bardou P."/>
            <person name="Bechner M."/>
            <person name="Bellec A."/>
            <person name="Berger A."/>
            <person name="Berges H."/>
            <person name="Bidwell S."/>
            <person name="Bisseling T."/>
            <person name="Choisne N."/>
            <person name="Couloux A."/>
            <person name="Denny R."/>
            <person name="Deshpande S."/>
            <person name="Dai X."/>
            <person name="Doyle J.J."/>
            <person name="Dudez A.M."/>
            <person name="Farmer A.D."/>
            <person name="Fouteau S."/>
            <person name="Franken C."/>
            <person name="Gibelin C."/>
            <person name="Gish J."/>
            <person name="Goldstein S."/>
            <person name="Gonzalez A.J."/>
            <person name="Green P.J."/>
            <person name="Hallab A."/>
            <person name="Hartog M."/>
            <person name="Hua A."/>
            <person name="Humphray S.J."/>
            <person name="Jeong D.H."/>
            <person name="Jing Y."/>
            <person name="Jocker A."/>
            <person name="Kenton S.M."/>
            <person name="Kim D.J."/>
            <person name="Klee K."/>
            <person name="Lai H."/>
            <person name="Lang C."/>
            <person name="Lin S."/>
            <person name="Macmil S.L."/>
            <person name="Magdelenat G."/>
            <person name="Matthews L."/>
            <person name="McCorrison J."/>
            <person name="Monaghan E.L."/>
            <person name="Mun J.H."/>
            <person name="Najar F.Z."/>
            <person name="Nicholson C."/>
            <person name="Noirot C."/>
            <person name="O'Bleness M."/>
            <person name="Paule C.R."/>
            <person name="Poulain J."/>
            <person name="Prion F."/>
            <person name="Qin B."/>
            <person name="Qu C."/>
            <person name="Retzel E.F."/>
            <person name="Riddle C."/>
            <person name="Sallet E."/>
            <person name="Samain S."/>
            <person name="Samson N."/>
            <person name="Sanders I."/>
            <person name="Saurat O."/>
            <person name="Scarpelli C."/>
            <person name="Schiex T."/>
            <person name="Segurens B."/>
            <person name="Severin A.J."/>
            <person name="Sherrier D.J."/>
            <person name="Shi R."/>
            <person name="Sims S."/>
            <person name="Singer S.R."/>
            <person name="Sinharoy S."/>
            <person name="Sterck L."/>
            <person name="Viollet A."/>
            <person name="Wang B.B."/>
            <person name="Wang K."/>
            <person name="Wang M."/>
            <person name="Wang X."/>
            <person name="Warfsmann J."/>
            <person name="Weissenbach J."/>
            <person name="White D.D."/>
            <person name="White J.D."/>
            <person name="Wiley G.B."/>
            <person name="Wincker P."/>
            <person name="Xing Y."/>
            <person name="Yang L."/>
            <person name="Yao Z."/>
            <person name="Ying F."/>
            <person name="Zhai J."/>
            <person name="Zhou L."/>
            <person name="Zuber A."/>
            <person name="Denarie J."/>
            <person name="Dixon R.A."/>
            <person name="May G.D."/>
            <person name="Schwartz D.C."/>
            <person name="Rogers J."/>
            <person name="Quetier F."/>
            <person name="Town C.D."/>
            <person name="Roe B.A."/>
        </authorList>
    </citation>
    <scope>NUCLEOTIDE SEQUENCE [LARGE SCALE GENOMIC DNA]</scope>
    <source>
        <strain evidence="1">A17</strain>
        <strain evidence="2 3">cv. Jemalong A17</strain>
    </source>
</reference>
<evidence type="ECO:0000313" key="3">
    <source>
        <dbReference type="Proteomes" id="UP000002051"/>
    </source>
</evidence>
<protein>
    <submittedName>
        <fullName evidence="1 2">Uncharacterized protein</fullName>
    </submittedName>
</protein>
<dbReference type="EMBL" id="CM001219">
    <property type="protein sequence ID" value="AES71570.1"/>
    <property type="molecule type" value="Genomic_DNA"/>
</dbReference>
<name>G7J626_MEDTR</name>
<evidence type="ECO:0000313" key="1">
    <source>
        <dbReference type="EMBL" id="AES71570.1"/>
    </source>
</evidence>
<keyword evidence="3" id="KW-1185">Reference proteome</keyword>